<keyword evidence="3" id="KW-1185">Reference proteome</keyword>
<dbReference type="STRING" id="1619234.SAMN05421730_1002169"/>
<proteinExistence type="predicted"/>
<dbReference type="CDD" id="cd03801">
    <property type="entry name" value="GT4_PimA-like"/>
    <property type="match status" value="1"/>
</dbReference>
<dbReference type="Gene3D" id="3.40.50.2000">
    <property type="entry name" value="Glycogen Phosphorylase B"/>
    <property type="match status" value="1"/>
</dbReference>
<protein>
    <submittedName>
        <fullName evidence="2">Glycosyltransferase involved in cell wall bisynthesis</fullName>
    </submittedName>
</protein>
<dbReference type="Pfam" id="PF00534">
    <property type="entry name" value="Glycos_transf_1"/>
    <property type="match status" value="1"/>
</dbReference>
<name>A0A1D3TQB8_9FIRM</name>
<accession>A0A1D3TQB8</accession>
<dbReference type="OrthoDB" id="2023634at2"/>
<keyword evidence="2" id="KW-0808">Transferase</keyword>
<dbReference type="SUPFAM" id="SSF53756">
    <property type="entry name" value="UDP-Glycosyltransferase/glycogen phosphorylase"/>
    <property type="match status" value="1"/>
</dbReference>
<sequence>MLSKMLFGFSNEFKPLLKKVVPISVLRKCKARIENKSLAELKQYKREGFCREKFPDGVNLIGNIKSEIGLGQSCRLVAAELENSSLPFTVYNFMLSGHTRNSDCTFDYKIGSSLPYNINLIHINPYEIGAAFSHMDKSIWNERYNIAFWLWELEAFPDIWTGWLPLFDEIWTPSEFISKGIRKKTNLPVKTIPYCVTAPVDSRYDREYFGLPKGRFLYLVMYDSNSTMSRKNPMGSIEAFKKAFSKDEEGIGLVIKTNNTKPEEMEILKKNFEGYSNIYYITDVLEKMQVNSLIKEVDVFCSLHRAEGFGLVMAEAMLVGTPVIATDWSSNTEFMNRDVACMVGYRYVEIQEDDGHYKKGNRWAEADTDQAASCMRKLYEDRNFHEELSRKAKEHIEDKLSMERAVLLVENRIYDIYGQATIE</sequence>
<dbReference type="RefSeq" id="WP_091230363.1">
    <property type="nucleotide sequence ID" value="NZ_FMKA01000002.1"/>
</dbReference>
<dbReference type="Proteomes" id="UP000199315">
    <property type="component" value="Unassembled WGS sequence"/>
</dbReference>
<evidence type="ECO:0000313" key="3">
    <source>
        <dbReference type="Proteomes" id="UP000199315"/>
    </source>
</evidence>
<dbReference type="GO" id="GO:0016757">
    <property type="term" value="F:glycosyltransferase activity"/>
    <property type="evidence" value="ECO:0007669"/>
    <property type="project" value="InterPro"/>
</dbReference>
<evidence type="ECO:0000259" key="1">
    <source>
        <dbReference type="Pfam" id="PF00534"/>
    </source>
</evidence>
<evidence type="ECO:0000313" key="2">
    <source>
        <dbReference type="EMBL" id="SCP95746.1"/>
    </source>
</evidence>
<dbReference type="AlphaFoldDB" id="A0A1D3TQB8"/>
<gene>
    <name evidence="2" type="ORF">SAMN05421730_1002169</name>
</gene>
<dbReference type="PANTHER" id="PTHR46656">
    <property type="entry name" value="PUTATIVE-RELATED"/>
    <property type="match status" value="1"/>
</dbReference>
<organism evidence="2 3">
    <name type="scientific">Anaerobium acetethylicum</name>
    <dbReference type="NCBI Taxonomy" id="1619234"/>
    <lineage>
        <taxon>Bacteria</taxon>
        <taxon>Bacillati</taxon>
        <taxon>Bacillota</taxon>
        <taxon>Clostridia</taxon>
        <taxon>Lachnospirales</taxon>
        <taxon>Lachnospiraceae</taxon>
        <taxon>Anaerobium</taxon>
    </lineage>
</organism>
<dbReference type="InterPro" id="IPR001296">
    <property type="entry name" value="Glyco_trans_1"/>
</dbReference>
<dbReference type="PANTHER" id="PTHR46656:SF3">
    <property type="entry name" value="PUTATIVE-RELATED"/>
    <property type="match status" value="1"/>
</dbReference>
<dbReference type="EMBL" id="FMKA01000002">
    <property type="protein sequence ID" value="SCP95746.1"/>
    <property type="molecule type" value="Genomic_DNA"/>
</dbReference>
<feature type="domain" description="Glycosyl transferase family 1" evidence="1">
    <location>
        <begin position="229"/>
        <end position="359"/>
    </location>
</feature>
<reference evidence="2 3" key="1">
    <citation type="submission" date="2016-09" db="EMBL/GenBank/DDBJ databases">
        <authorList>
            <person name="Capua I."/>
            <person name="De Benedictis P."/>
            <person name="Joannis T."/>
            <person name="Lombin L.H."/>
            <person name="Cattoli G."/>
        </authorList>
    </citation>
    <scope>NUCLEOTIDE SEQUENCE [LARGE SCALE GENOMIC DNA]</scope>
    <source>
        <strain evidence="2 3">GluBS11</strain>
    </source>
</reference>